<feature type="transmembrane region" description="Helical" evidence="6">
    <location>
        <begin position="206"/>
        <end position="228"/>
    </location>
</feature>
<dbReference type="PANTHER" id="PTHR43124">
    <property type="entry name" value="PURINE EFFLUX PUMP PBUE"/>
    <property type="match status" value="1"/>
</dbReference>
<reference evidence="8 9" key="1">
    <citation type="submission" date="2016-01" db="EMBL/GenBank/DDBJ databases">
        <title>The new phylogeny of the genus Mycobacterium.</title>
        <authorList>
            <person name="Tarcisio F."/>
            <person name="Conor M."/>
            <person name="Antonella G."/>
            <person name="Elisabetta G."/>
            <person name="Giulia F.S."/>
            <person name="Sara T."/>
            <person name="Anna F."/>
            <person name="Clotilde B."/>
            <person name="Roberto B."/>
            <person name="Veronica D.S."/>
            <person name="Fabio R."/>
            <person name="Monica P."/>
            <person name="Olivier J."/>
            <person name="Enrico T."/>
            <person name="Nicola S."/>
        </authorList>
    </citation>
    <scope>NUCLEOTIDE SEQUENCE [LARGE SCALE GENOMIC DNA]</scope>
    <source>
        <strain evidence="8 9">ATCC 700010</strain>
    </source>
</reference>
<organism evidence="8 9">
    <name type="scientific">Mycolicibacterium wolinskyi</name>
    <dbReference type="NCBI Taxonomy" id="59750"/>
    <lineage>
        <taxon>Bacteria</taxon>
        <taxon>Bacillati</taxon>
        <taxon>Actinomycetota</taxon>
        <taxon>Actinomycetes</taxon>
        <taxon>Mycobacteriales</taxon>
        <taxon>Mycobacteriaceae</taxon>
        <taxon>Mycolicibacterium</taxon>
    </lineage>
</organism>
<feature type="transmembrane region" description="Helical" evidence="6">
    <location>
        <begin position="268"/>
        <end position="286"/>
    </location>
</feature>
<evidence type="ECO:0000256" key="6">
    <source>
        <dbReference type="SAM" id="Phobius"/>
    </source>
</evidence>
<dbReference type="Pfam" id="PF07690">
    <property type="entry name" value="MFS_1"/>
    <property type="match status" value="1"/>
</dbReference>
<protein>
    <recommendedName>
        <fullName evidence="7">Major facilitator superfamily (MFS) profile domain-containing protein</fullName>
    </recommendedName>
</protein>
<dbReference type="Proteomes" id="UP000193964">
    <property type="component" value="Unassembled WGS sequence"/>
</dbReference>
<feature type="transmembrane region" description="Helical" evidence="6">
    <location>
        <begin position="153"/>
        <end position="175"/>
    </location>
</feature>
<dbReference type="GO" id="GO:0005886">
    <property type="term" value="C:plasma membrane"/>
    <property type="evidence" value="ECO:0007669"/>
    <property type="project" value="UniProtKB-SubCell"/>
</dbReference>
<keyword evidence="2" id="KW-1003">Cell membrane</keyword>
<dbReference type="InterPro" id="IPR050189">
    <property type="entry name" value="MFS_Efflux_Transporters"/>
</dbReference>
<dbReference type="PROSITE" id="PS50850">
    <property type="entry name" value="MFS"/>
    <property type="match status" value="1"/>
</dbReference>
<comment type="subcellular location">
    <subcellularLocation>
        <location evidence="1">Cell membrane</location>
        <topology evidence="1">Multi-pass membrane protein</topology>
    </subcellularLocation>
</comment>
<feature type="transmembrane region" description="Helical" evidence="6">
    <location>
        <begin position="292"/>
        <end position="318"/>
    </location>
</feature>
<dbReference type="EMBL" id="LQQA01000023">
    <property type="protein sequence ID" value="ORX13293.1"/>
    <property type="molecule type" value="Genomic_DNA"/>
</dbReference>
<feature type="domain" description="Major facilitator superfamily (MFS) profile" evidence="7">
    <location>
        <begin position="1"/>
        <end position="384"/>
    </location>
</feature>
<evidence type="ECO:0000256" key="3">
    <source>
        <dbReference type="ARBA" id="ARBA00022692"/>
    </source>
</evidence>
<feature type="transmembrane region" description="Helical" evidence="6">
    <location>
        <begin position="234"/>
        <end position="256"/>
    </location>
</feature>
<accession>A0A1X2F4E1</accession>
<evidence type="ECO:0000313" key="8">
    <source>
        <dbReference type="EMBL" id="ORX13293.1"/>
    </source>
</evidence>
<feature type="transmembrane region" description="Helical" evidence="6">
    <location>
        <begin position="124"/>
        <end position="147"/>
    </location>
</feature>
<feature type="transmembrane region" description="Helical" evidence="6">
    <location>
        <begin position="67"/>
        <end position="88"/>
    </location>
</feature>
<evidence type="ECO:0000259" key="7">
    <source>
        <dbReference type="PROSITE" id="PS50850"/>
    </source>
</evidence>
<dbReference type="PANTHER" id="PTHR43124:SF3">
    <property type="entry name" value="CHLORAMPHENICOL EFFLUX PUMP RV0191"/>
    <property type="match status" value="1"/>
</dbReference>
<evidence type="ECO:0000313" key="9">
    <source>
        <dbReference type="Proteomes" id="UP000193964"/>
    </source>
</evidence>
<dbReference type="Gene3D" id="1.20.1250.20">
    <property type="entry name" value="MFS general substrate transporter like domains"/>
    <property type="match status" value="2"/>
</dbReference>
<dbReference type="GO" id="GO:0022857">
    <property type="term" value="F:transmembrane transporter activity"/>
    <property type="evidence" value="ECO:0007669"/>
    <property type="project" value="InterPro"/>
</dbReference>
<sequence>MFAALLAAYTVNAMDRMVFPVLLLDVRAEYGFTLGEAGLQSTLFALGMGLTGIPAGLLVERMRRKDVVVLGTVIFSAATLLTVVSVGFADMLVWRVLSGVGEALQLTAIFAIAASAFTRHRGAAVGCVNMAFAMGSLIGPTLGSALVSHYETWRAPMIAFGLIGLALAALVIVAVRPWFSEAVTAVGAAATQVGGATRLLSRNPMVLMVITILFGLADFGFIGMYASYLRDQLAYTTGAAGLVVGLSGLAAFASIVGGHLVDRIDPRLAIGGAQTLVAICAVALFVGPDQLWWHAVWAFLFGLFASAGSYVILAGCLVKSVDVRHASRAAGLFVSAVYVPAGLAGYVFSVLVEVTGWQGAGLIQLAALSLIGAALAFLLRPKEFSRPADSAFVHQPQEATT</sequence>
<feature type="transmembrane region" description="Helical" evidence="6">
    <location>
        <begin position="37"/>
        <end position="60"/>
    </location>
</feature>
<keyword evidence="5 6" id="KW-0472">Membrane</keyword>
<feature type="transmembrane region" description="Helical" evidence="6">
    <location>
        <begin position="357"/>
        <end position="379"/>
    </location>
</feature>
<dbReference type="AlphaFoldDB" id="A0A1X2F4E1"/>
<gene>
    <name evidence="8" type="ORF">AWC31_01835</name>
</gene>
<dbReference type="SUPFAM" id="SSF103473">
    <property type="entry name" value="MFS general substrate transporter"/>
    <property type="match status" value="1"/>
</dbReference>
<dbReference type="InterPro" id="IPR020846">
    <property type="entry name" value="MFS_dom"/>
</dbReference>
<evidence type="ECO:0000256" key="4">
    <source>
        <dbReference type="ARBA" id="ARBA00022989"/>
    </source>
</evidence>
<feature type="transmembrane region" description="Helical" evidence="6">
    <location>
        <begin position="330"/>
        <end position="351"/>
    </location>
</feature>
<dbReference type="InterPro" id="IPR011701">
    <property type="entry name" value="MFS"/>
</dbReference>
<keyword evidence="4 6" id="KW-1133">Transmembrane helix</keyword>
<comment type="caution">
    <text evidence="8">The sequence shown here is derived from an EMBL/GenBank/DDBJ whole genome shotgun (WGS) entry which is preliminary data.</text>
</comment>
<dbReference type="InterPro" id="IPR036259">
    <property type="entry name" value="MFS_trans_sf"/>
</dbReference>
<name>A0A1X2F4E1_9MYCO</name>
<keyword evidence="3 6" id="KW-0812">Transmembrane</keyword>
<proteinExistence type="predicted"/>
<evidence type="ECO:0000256" key="5">
    <source>
        <dbReference type="ARBA" id="ARBA00023136"/>
    </source>
</evidence>
<evidence type="ECO:0000256" key="2">
    <source>
        <dbReference type="ARBA" id="ARBA00022475"/>
    </source>
</evidence>
<evidence type="ECO:0000256" key="1">
    <source>
        <dbReference type="ARBA" id="ARBA00004651"/>
    </source>
</evidence>
<feature type="transmembrane region" description="Helical" evidence="6">
    <location>
        <begin position="94"/>
        <end position="117"/>
    </location>
</feature>